<dbReference type="Gene3D" id="1.25.40.10">
    <property type="entry name" value="Tetratricopeptide repeat domain"/>
    <property type="match status" value="1"/>
</dbReference>
<dbReference type="EMBL" id="GL883133">
    <property type="protein sequence ID" value="EGG02036.1"/>
    <property type="molecule type" value="Genomic_DNA"/>
</dbReference>
<dbReference type="RefSeq" id="XP_007414573.1">
    <property type="nucleotide sequence ID" value="XM_007414511.1"/>
</dbReference>
<dbReference type="AlphaFoldDB" id="F4RZP5"/>
<dbReference type="InterPro" id="IPR011990">
    <property type="entry name" value="TPR-like_helical_dom_sf"/>
</dbReference>
<dbReference type="SUPFAM" id="SSF48452">
    <property type="entry name" value="TPR-like"/>
    <property type="match status" value="1"/>
</dbReference>
<dbReference type="Proteomes" id="UP000001072">
    <property type="component" value="Unassembled WGS sequence"/>
</dbReference>
<reference evidence="2" key="1">
    <citation type="journal article" date="2011" name="Proc. Natl. Acad. Sci. U.S.A.">
        <title>Obligate biotrophy features unraveled by the genomic analysis of rust fungi.</title>
        <authorList>
            <person name="Duplessis S."/>
            <person name="Cuomo C.A."/>
            <person name="Lin Y.-C."/>
            <person name="Aerts A."/>
            <person name="Tisserant E."/>
            <person name="Veneault-Fourrey C."/>
            <person name="Joly D.L."/>
            <person name="Hacquard S."/>
            <person name="Amselem J."/>
            <person name="Cantarel B.L."/>
            <person name="Chiu R."/>
            <person name="Coutinho P.M."/>
            <person name="Feau N."/>
            <person name="Field M."/>
            <person name="Frey P."/>
            <person name="Gelhaye E."/>
            <person name="Goldberg J."/>
            <person name="Grabherr M.G."/>
            <person name="Kodira C.D."/>
            <person name="Kohler A."/>
            <person name="Kuees U."/>
            <person name="Lindquist E.A."/>
            <person name="Lucas S.M."/>
            <person name="Mago R."/>
            <person name="Mauceli E."/>
            <person name="Morin E."/>
            <person name="Murat C."/>
            <person name="Pangilinan J.L."/>
            <person name="Park R."/>
            <person name="Pearson M."/>
            <person name="Quesneville H."/>
            <person name="Rouhier N."/>
            <person name="Sakthikumar S."/>
            <person name="Salamov A.A."/>
            <person name="Schmutz J."/>
            <person name="Selles B."/>
            <person name="Shapiro H."/>
            <person name="Tanguay P."/>
            <person name="Tuskan G.A."/>
            <person name="Henrissat B."/>
            <person name="Van de Peer Y."/>
            <person name="Rouze P."/>
            <person name="Ellis J.G."/>
            <person name="Dodds P.N."/>
            <person name="Schein J.E."/>
            <person name="Zhong S."/>
            <person name="Hamelin R.C."/>
            <person name="Grigoriev I.V."/>
            <person name="Szabo L.J."/>
            <person name="Martin F."/>
        </authorList>
    </citation>
    <scope>NUCLEOTIDE SEQUENCE [LARGE SCALE GENOMIC DNA]</scope>
    <source>
        <strain evidence="2">98AG31 / pathotype 3-4-7</strain>
    </source>
</reference>
<evidence type="ECO:0000313" key="1">
    <source>
        <dbReference type="EMBL" id="EGG02036.1"/>
    </source>
</evidence>
<dbReference type="VEuPathDB" id="FungiDB:MELLADRAFT_66548"/>
<evidence type="ECO:0000313" key="2">
    <source>
        <dbReference type="Proteomes" id="UP000001072"/>
    </source>
</evidence>
<dbReference type="KEGG" id="mlr:MELLADRAFT_66548"/>
<accession>F4RZP5</accession>
<gene>
    <name evidence="1" type="ORF">MELLADRAFT_66548</name>
</gene>
<protein>
    <submittedName>
        <fullName evidence="1">Uncharacterized protein</fullName>
    </submittedName>
</protein>
<dbReference type="InParanoid" id="F4RZP5"/>
<dbReference type="GeneID" id="18930653"/>
<name>F4RZP5_MELLP</name>
<sequence>MTEAKTSYATCDEVISVNRVTQRLLRGGLNGTESSAQMNEYTIAFEDIPQALITNRSKRSPLVVPSKEIISMCLPDTESSEATTQVYRPIKCSKAGRMDQDHINQLMDAAEFADSKGMYADSVQTYQQLLNLYADEMSRCESKHGATNRGPHTGWILSCFNLTRCYLKLKRPQAAFETLQQAWRPDSSLAIPSTHPNYLELSHLYFEVEDRLQSISHSHANYESESDVRKDEFTTNELLNLICVYAEDFLSQEKSHDAISLLEGGRKRIAEEQKVIDKKMKEQIIRIHLLLVEAYLHIGQLKEGEEILNQVWNPESRFYIDTLDKNYLWMSQLYRRAINKQQCDPTSCSHQAQEQRQRTLYEKLALTRTADAAVIKSRWKLCEDLINRAQAG</sequence>
<keyword evidence="2" id="KW-1185">Reference proteome</keyword>
<dbReference type="HOGENOM" id="CLU_056773_0_0_1"/>
<proteinExistence type="predicted"/>
<organism evidence="2">
    <name type="scientific">Melampsora larici-populina (strain 98AG31 / pathotype 3-4-7)</name>
    <name type="common">Poplar leaf rust fungus</name>
    <dbReference type="NCBI Taxonomy" id="747676"/>
    <lineage>
        <taxon>Eukaryota</taxon>
        <taxon>Fungi</taxon>
        <taxon>Dikarya</taxon>
        <taxon>Basidiomycota</taxon>
        <taxon>Pucciniomycotina</taxon>
        <taxon>Pucciniomycetes</taxon>
        <taxon>Pucciniales</taxon>
        <taxon>Melampsoraceae</taxon>
        <taxon>Melampsora</taxon>
    </lineage>
</organism>